<gene>
    <name evidence="7" type="ordered locus">BCG_2843c</name>
</gene>
<dbReference type="InterPro" id="IPR019267">
    <property type="entry name" value="CRISPR-assoc_Cas6_C"/>
</dbReference>
<keyword evidence="4" id="KW-0051">Antiviral defense</keyword>
<evidence type="ECO:0000256" key="4">
    <source>
        <dbReference type="ARBA" id="ARBA00023118"/>
    </source>
</evidence>
<evidence type="ECO:0000256" key="5">
    <source>
        <dbReference type="SAM" id="MobiDB-lite"/>
    </source>
</evidence>
<dbReference type="EMBL" id="AM408590">
    <property type="protein sequence ID" value="CAL72831.1"/>
    <property type="molecule type" value="Genomic_DNA"/>
</dbReference>
<dbReference type="GO" id="GO:0016788">
    <property type="term" value="F:hydrolase activity, acting on ester bonds"/>
    <property type="evidence" value="ECO:0007669"/>
    <property type="project" value="InterPro"/>
</dbReference>
<keyword evidence="2" id="KW-0255">Endonuclease</keyword>
<dbReference type="AlphaFoldDB" id="A0A0H3M9P6"/>
<feature type="region of interest" description="Disordered" evidence="5">
    <location>
        <begin position="1"/>
        <end position="29"/>
    </location>
</feature>
<dbReference type="HOGENOM" id="CLU_063836_2_0_11"/>
<evidence type="ECO:0000256" key="2">
    <source>
        <dbReference type="ARBA" id="ARBA00022759"/>
    </source>
</evidence>
<dbReference type="NCBIfam" id="TIGR01877">
    <property type="entry name" value="cas_cas6"/>
    <property type="match status" value="1"/>
</dbReference>
<dbReference type="Gene3D" id="3.30.70.1900">
    <property type="match status" value="1"/>
</dbReference>
<accession>A0A0H3M9P6</accession>
<dbReference type="SMR" id="A0A0H3M9P6"/>
<reference evidence="7 8" key="1">
    <citation type="journal article" date="2007" name="Proc. Natl. Acad. Sci. U.S.A.">
        <title>Genome plasticity of BCG and impact on vaccine efficacy.</title>
        <authorList>
            <person name="Brosch R."/>
            <person name="Gordon S.V."/>
            <person name="Garnier T."/>
            <person name="Eiglmeier K."/>
            <person name="Frigui W."/>
            <person name="Valenti P."/>
            <person name="Dos Santos S."/>
            <person name="Duthoy S."/>
            <person name="Lacroix C."/>
            <person name="Garcia-Pelayo C."/>
            <person name="Inwald J.K."/>
            <person name="Golby P."/>
            <person name="Garcia J.N."/>
            <person name="Hewinson R.G."/>
            <person name="Behr M.A."/>
            <person name="Quail M.A."/>
            <person name="Churcher C."/>
            <person name="Barrell B.G."/>
            <person name="Parkhill J."/>
            <person name="Cole S.T."/>
        </authorList>
    </citation>
    <scope>NUCLEOTIDE SEQUENCE [LARGE SCALE GENOMIC DNA]</scope>
    <source>
        <strain evidence="8">BCG / Pasteur 1173P2</strain>
    </source>
</reference>
<feature type="domain" description="CRISPR-associated protein Cas6 C-terminal" evidence="6">
    <location>
        <begin position="184"/>
        <end position="299"/>
    </location>
</feature>
<dbReference type="CDD" id="cd21141">
    <property type="entry name" value="Cas6_III-like"/>
    <property type="match status" value="1"/>
</dbReference>
<name>A0A0H3M9P6_MYCBP</name>
<sequence>MAARRGGIRRTDLLRRSGQPRGRHRASAAESGLTWISPTLILVGFSHRGDRRMTEHLSRLTLTLEVDAPLERARVATLGPHLHGVLMESIPADYVQTLHTVPVNPYSQYALARSTTSLEWKISTLTNEARQQIVGPINDAAFAGFRLRASGIATQVTSRSLEQNPLSQFARIFYARPETRKFRVEFLTPTAFKQSGEYVFWPDPRLVFQSLAQKYGAIVDGEEPDPGLIAEFGQSVRLSAFRVASAPFAVGAARVPGFTGSATFTVRGVDTFASYIAALLWFGEFSGCGIKASMGMGAIRVQPLAPREKCVPKP</sequence>
<dbReference type="KEGG" id="mbb:BCG_2843c"/>
<organism evidence="7 8">
    <name type="scientific">Mycobacterium bovis (strain BCG / Pasteur 1173P2)</name>
    <dbReference type="NCBI Taxonomy" id="410289"/>
    <lineage>
        <taxon>Bacteria</taxon>
        <taxon>Bacillati</taxon>
        <taxon>Actinomycetota</taxon>
        <taxon>Actinomycetes</taxon>
        <taxon>Mycobacteriales</taxon>
        <taxon>Mycobacteriaceae</taxon>
        <taxon>Mycobacterium</taxon>
        <taxon>Mycobacterium tuberculosis complex</taxon>
    </lineage>
</organism>
<dbReference type="Pfam" id="PF10040">
    <property type="entry name" value="CRISPR_Cas6"/>
    <property type="match status" value="1"/>
</dbReference>
<keyword evidence="1" id="KW-0540">Nuclease</keyword>
<evidence type="ECO:0000256" key="1">
    <source>
        <dbReference type="ARBA" id="ARBA00022722"/>
    </source>
</evidence>
<dbReference type="GO" id="GO:0004519">
    <property type="term" value="F:endonuclease activity"/>
    <property type="evidence" value="ECO:0007669"/>
    <property type="project" value="UniProtKB-KW"/>
</dbReference>
<keyword evidence="3" id="KW-0378">Hydrolase</keyword>
<protein>
    <recommendedName>
        <fullName evidence="6">CRISPR-associated protein Cas6 C-terminal domain-containing protein</fullName>
    </recommendedName>
</protein>
<dbReference type="Proteomes" id="UP000001472">
    <property type="component" value="Chromosome"/>
</dbReference>
<proteinExistence type="predicted"/>
<evidence type="ECO:0000256" key="3">
    <source>
        <dbReference type="ARBA" id="ARBA00022801"/>
    </source>
</evidence>
<evidence type="ECO:0000313" key="8">
    <source>
        <dbReference type="Proteomes" id="UP000001472"/>
    </source>
</evidence>
<evidence type="ECO:0000259" key="6">
    <source>
        <dbReference type="Pfam" id="PF10040"/>
    </source>
</evidence>
<dbReference type="GO" id="GO:0051607">
    <property type="term" value="P:defense response to virus"/>
    <property type="evidence" value="ECO:0007669"/>
    <property type="project" value="UniProtKB-KW"/>
</dbReference>
<evidence type="ECO:0000313" key="7">
    <source>
        <dbReference type="EMBL" id="CAL72831.1"/>
    </source>
</evidence>
<dbReference type="InterPro" id="IPR010156">
    <property type="entry name" value="CRISPR-assoc_prot_Cas6"/>
</dbReference>